<dbReference type="Pfam" id="PF00076">
    <property type="entry name" value="RRM_1"/>
    <property type="match status" value="1"/>
</dbReference>
<dbReference type="InterPro" id="IPR000504">
    <property type="entry name" value="RRM_dom"/>
</dbReference>
<dbReference type="PROSITE" id="PS50102">
    <property type="entry name" value="RRM"/>
    <property type="match status" value="1"/>
</dbReference>
<evidence type="ECO:0000313" key="4">
    <source>
        <dbReference type="Proteomes" id="UP001057455"/>
    </source>
</evidence>
<evidence type="ECO:0000313" key="3">
    <source>
        <dbReference type="EMBL" id="GFE55592.1"/>
    </source>
</evidence>
<dbReference type="Gene3D" id="3.30.70.330">
    <property type="match status" value="1"/>
</dbReference>
<dbReference type="Proteomes" id="UP001057455">
    <property type="component" value="Unassembled WGS sequence"/>
</dbReference>
<dbReference type="CDD" id="cd00590">
    <property type="entry name" value="RRM_SF"/>
    <property type="match status" value="1"/>
</dbReference>
<dbReference type="GO" id="GO:0003723">
    <property type="term" value="F:RNA binding"/>
    <property type="evidence" value="ECO:0007669"/>
    <property type="project" value="UniProtKB-UniRule"/>
</dbReference>
<keyword evidence="1" id="KW-0694">RNA-binding</keyword>
<gene>
    <name evidence="3" type="ORF">BaOVIS_029960</name>
</gene>
<evidence type="ECO:0000256" key="1">
    <source>
        <dbReference type="PROSITE-ProRule" id="PRU00176"/>
    </source>
</evidence>
<dbReference type="AlphaFoldDB" id="A0A9W5TEM1"/>
<comment type="caution">
    <text evidence="3">The sequence shown here is derived from an EMBL/GenBank/DDBJ whole genome shotgun (WGS) entry which is preliminary data.</text>
</comment>
<dbReference type="InterPro" id="IPR012677">
    <property type="entry name" value="Nucleotide-bd_a/b_plait_sf"/>
</dbReference>
<feature type="domain" description="RRM" evidence="2">
    <location>
        <begin position="14"/>
        <end position="90"/>
    </location>
</feature>
<sequence>MQFRTFTQLEDCRWRLLLRGLPFDVTQGEIRSVFSNNDRITSVTIVAKGSTPTGCAVVRFASEIEAIRALKSFKDVYIRKRQIEATLDFTDFSQRIQRIHKPIAVDRFRLPRRYF</sequence>
<evidence type="ECO:0000259" key="2">
    <source>
        <dbReference type="PROSITE" id="PS50102"/>
    </source>
</evidence>
<accession>A0A9W5TEM1</accession>
<dbReference type="OrthoDB" id="431068at2759"/>
<dbReference type="SMART" id="SM00360">
    <property type="entry name" value="RRM"/>
    <property type="match status" value="1"/>
</dbReference>
<dbReference type="EMBL" id="BLIY01000023">
    <property type="protein sequence ID" value="GFE55592.1"/>
    <property type="molecule type" value="Genomic_DNA"/>
</dbReference>
<dbReference type="SUPFAM" id="SSF54928">
    <property type="entry name" value="RNA-binding domain, RBD"/>
    <property type="match status" value="1"/>
</dbReference>
<dbReference type="InterPro" id="IPR035979">
    <property type="entry name" value="RBD_domain_sf"/>
</dbReference>
<name>A0A9W5TEM1_BABOV</name>
<protein>
    <submittedName>
        <fullName evidence="3">RNA binding protein protein, putative</fullName>
    </submittedName>
</protein>
<keyword evidence="4" id="KW-1185">Reference proteome</keyword>
<proteinExistence type="predicted"/>
<reference evidence="3" key="1">
    <citation type="submission" date="2019-12" db="EMBL/GenBank/DDBJ databases">
        <title>Genome sequence of Babesia ovis.</title>
        <authorList>
            <person name="Yamagishi J."/>
            <person name="Sevinc F."/>
            <person name="Xuan X."/>
        </authorList>
    </citation>
    <scope>NUCLEOTIDE SEQUENCE</scope>
    <source>
        <strain evidence="3">Selcuk</strain>
    </source>
</reference>
<organism evidence="3 4">
    <name type="scientific">Babesia ovis</name>
    <dbReference type="NCBI Taxonomy" id="5869"/>
    <lineage>
        <taxon>Eukaryota</taxon>
        <taxon>Sar</taxon>
        <taxon>Alveolata</taxon>
        <taxon>Apicomplexa</taxon>
        <taxon>Aconoidasida</taxon>
        <taxon>Piroplasmida</taxon>
        <taxon>Babesiidae</taxon>
        <taxon>Babesia</taxon>
    </lineage>
</organism>